<sequence>MRRSPTQRLQNIERNMLKLLELGVTPRGVSHRAPLRQAPRPRKKQRQQDPAAALAVPARKSLRLSGKEAVKYADPPDSPTGRRKSPAAPHPASDDDDGSASPLNSALTARVRSAAPAPPPAADSSRALDCDVAGLLRSYLGAPVPAFGKAAAMALACADRGVTPKFSKLSGSTEWRNAVVFWVNAGGAYANAFLDGGERLTWFAGARQTRDTPVIRRVLATADAALPPAAAAAVTALNVTTQPTAAAPQTCASLEEASAAAAPPAVAAAAAAAAANGVDASAERCSPTAAPPSQARPPQQPQQFSAAPDDGGAPAVAPPPPCALLLFCRLPGEPYVFCGRLALAHSDLRASPLAFTWRLLDAPTLRASSPHFAALLSAGDGGGGDGGGGGGSNGGDGCGGGSSGGGSGGE</sequence>
<feature type="region of interest" description="Disordered" evidence="1">
    <location>
        <begin position="23"/>
        <end position="103"/>
    </location>
</feature>
<dbReference type="OrthoDB" id="73406at2759"/>
<reference evidence="2" key="1">
    <citation type="submission" date="2021-02" db="EMBL/GenBank/DDBJ databases">
        <title>First Annotated Genome of the Yellow-green Alga Tribonema minus.</title>
        <authorList>
            <person name="Mahan K.M."/>
        </authorList>
    </citation>
    <scope>NUCLEOTIDE SEQUENCE</scope>
    <source>
        <strain evidence="2">UTEX B ZZ1240</strain>
    </source>
</reference>
<accession>A0A836CEX2</accession>
<evidence type="ECO:0000256" key="1">
    <source>
        <dbReference type="SAM" id="MobiDB-lite"/>
    </source>
</evidence>
<evidence type="ECO:0000313" key="3">
    <source>
        <dbReference type="Proteomes" id="UP000664859"/>
    </source>
</evidence>
<dbReference type="AlphaFoldDB" id="A0A836CEX2"/>
<feature type="compositionally biased region" description="Low complexity" evidence="1">
    <location>
        <begin position="301"/>
        <end position="315"/>
    </location>
</feature>
<keyword evidence="3" id="KW-1185">Reference proteome</keyword>
<evidence type="ECO:0000313" key="2">
    <source>
        <dbReference type="EMBL" id="KAG5181361.1"/>
    </source>
</evidence>
<comment type="caution">
    <text evidence="2">The sequence shown here is derived from an EMBL/GenBank/DDBJ whole genome shotgun (WGS) entry which is preliminary data.</text>
</comment>
<organism evidence="2 3">
    <name type="scientific">Tribonema minus</name>
    <dbReference type="NCBI Taxonomy" id="303371"/>
    <lineage>
        <taxon>Eukaryota</taxon>
        <taxon>Sar</taxon>
        <taxon>Stramenopiles</taxon>
        <taxon>Ochrophyta</taxon>
        <taxon>PX clade</taxon>
        <taxon>Xanthophyceae</taxon>
        <taxon>Tribonematales</taxon>
        <taxon>Tribonemataceae</taxon>
        <taxon>Tribonema</taxon>
    </lineage>
</organism>
<protein>
    <submittedName>
        <fullName evidence="2">Uncharacterized protein</fullName>
    </submittedName>
</protein>
<feature type="compositionally biased region" description="Basic residues" evidence="1">
    <location>
        <begin position="29"/>
        <end position="45"/>
    </location>
</feature>
<feature type="compositionally biased region" description="Low complexity" evidence="1">
    <location>
        <begin position="283"/>
        <end position="293"/>
    </location>
</feature>
<proteinExistence type="predicted"/>
<gene>
    <name evidence="2" type="ORF">JKP88DRAFT_321862</name>
</gene>
<dbReference type="Proteomes" id="UP000664859">
    <property type="component" value="Unassembled WGS sequence"/>
</dbReference>
<feature type="region of interest" description="Disordered" evidence="1">
    <location>
        <begin position="382"/>
        <end position="410"/>
    </location>
</feature>
<feature type="region of interest" description="Disordered" evidence="1">
    <location>
        <begin position="283"/>
        <end position="315"/>
    </location>
</feature>
<dbReference type="EMBL" id="JAFCMP010000334">
    <property type="protein sequence ID" value="KAG5181361.1"/>
    <property type="molecule type" value="Genomic_DNA"/>
</dbReference>
<name>A0A836CEX2_9STRA</name>